<gene>
    <name evidence="1" type="ORF">RKD21_001690</name>
</gene>
<keyword evidence="2" id="KW-1185">Reference proteome</keyword>
<evidence type="ECO:0000313" key="2">
    <source>
        <dbReference type="Proteomes" id="UP001565447"/>
    </source>
</evidence>
<reference evidence="1" key="1">
    <citation type="submission" date="2024-07" db="EMBL/GenBank/DDBJ databases">
        <title>Genome sequencing of plant associated microbes to promote plant fitness in Sorghum bicolor and Oryza sativa.</title>
        <authorList>
            <person name="Coleman-Derr D."/>
        </authorList>
    </citation>
    <scope>NUCLEOTIDE SEQUENCE</scope>
    <source>
        <strain evidence="1">SAI-173</strain>
    </source>
</reference>
<comment type="caution">
    <text evidence="1">The sequence shown here is derived from an EMBL/GenBank/DDBJ whole genome shotgun (WGS) entry which is preliminary data.</text>
</comment>
<accession>A0ACC6UJ65</accession>
<dbReference type="EMBL" id="JBGCBD010000002">
    <property type="protein sequence ID" value="MEY9811433.1"/>
    <property type="molecule type" value="Genomic_DNA"/>
</dbReference>
<sequence length="41" mass="4418">MIQEYSSCSASTSVETTVHSTDAAVVTIDRVRGCSPARSWK</sequence>
<evidence type="ECO:0000313" key="1">
    <source>
        <dbReference type="EMBL" id="MEY9811433.1"/>
    </source>
</evidence>
<name>A0ACC6UJ65_STRAO</name>
<organism evidence="1 2">
    <name type="scientific">Streptomyces albogriseolus</name>
    <dbReference type="NCBI Taxonomy" id="1887"/>
    <lineage>
        <taxon>Bacteria</taxon>
        <taxon>Bacillati</taxon>
        <taxon>Actinomycetota</taxon>
        <taxon>Actinomycetes</taxon>
        <taxon>Kitasatosporales</taxon>
        <taxon>Streptomycetaceae</taxon>
        <taxon>Streptomyces</taxon>
        <taxon>Streptomyces albogriseolus group</taxon>
    </lineage>
</organism>
<proteinExistence type="predicted"/>
<dbReference type="Proteomes" id="UP001565447">
    <property type="component" value="Unassembled WGS sequence"/>
</dbReference>
<protein>
    <submittedName>
        <fullName evidence="1">Uncharacterized protein</fullName>
    </submittedName>
</protein>